<proteinExistence type="predicted"/>
<gene>
    <name evidence="2" type="ORF">VitviT2T_024753</name>
</gene>
<evidence type="ECO:0000313" key="2">
    <source>
        <dbReference type="EMBL" id="WKA06873.1"/>
    </source>
</evidence>
<protein>
    <recommendedName>
        <fullName evidence="1">GRPD C-terminal domain-containing protein</fullName>
    </recommendedName>
</protein>
<keyword evidence="3" id="KW-1185">Reference proteome</keyword>
<organism evidence="2 3">
    <name type="scientific">Vitis vinifera</name>
    <name type="common">Grape</name>
    <dbReference type="NCBI Taxonomy" id="29760"/>
    <lineage>
        <taxon>Eukaryota</taxon>
        <taxon>Viridiplantae</taxon>
        <taxon>Streptophyta</taxon>
        <taxon>Embryophyta</taxon>
        <taxon>Tracheophyta</taxon>
        <taxon>Spermatophyta</taxon>
        <taxon>Magnoliopsida</taxon>
        <taxon>eudicotyledons</taxon>
        <taxon>Gunneridae</taxon>
        <taxon>Pentapetalae</taxon>
        <taxon>rosids</taxon>
        <taxon>Vitales</taxon>
        <taxon>Vitaceae</taxon>
        <taxon>Viteae</taxon>
        <taxon>Vitis</taxon>
    </lineage>
</organism>
<dbReference type="Proteomes" id="UP001227230">
    <property type="component" value="Chromosome 16"/>
</dbReference>
<evidence type="ECO:0000313" key="3">
    <source>
        <dbReference type="Proteomes" id="UP001227230"/>
    </source>
</evidence>
<dbReference type="EMBL" id="CP126663">
    <property type="protein sequence ID" value="WKA06873.1"/>
    <property type="molecule type" value="Genomic_DNA"/>
</dbReference>
<dbReference type="InterPro" id="IPR057518">
    <property type="entry name" value="GRDP_C"/>
</dbReference>
<evidence type="ECO:0000259" key="1">
    <source>
        <dbReference type="Pfam" id="PF25335"/>
    </source>
</evidence>
<accession>A0ABY9DGI9</accession>
<reference evidence="2 3" key="1">
    <citation type="journal article" date="2023" name="Hortic Res">
        <title>The complete reference genome for grapevine (Vitis vinifera L.) genetics and breeding.</title>
        <authorList>
            <person name="Shi X."/>
            <person name="Cao S."/>
            <person name="Wang X."/>
            <person name="Huang S."/>
            <person name="Wang Y."/>
            <person name="Liu Z."/>
            <person name="Liu W."/>
            <person name="Leng X."/>
            <person name="Peng Y."/>
            <person name="Wang N."/>
            <person name="Wang Y."/>
            <person name="Ma Z."/>
            <person name="Xu X."/>
            <person name="Zhang F."/>
            <person name="Xue H."/>
            <person name="Zhong H."/>
            <person name="Wang Y."/>
            <person name="Zhang K."/>
            <person name="Velt A."/>
            <person name="Avia K."/>
            <person name="Holtgrawe D."/>
            <person name="Grimplet J."/>
            <person name="Matus J.T."/>
            <person name="Ware D."/>
            <person name="Wu X."/>
            <person name="Wang H."/>
            <person name="Liu C."/>
            <person name="Fang Y."/>
            <person name="Rustenholz C."/>
            <person name="Cheng Z."/>
            <person name="Xiao H."/>
            <person name="Zhou Y."/>
        </authorList>
    </citation>
    <scope>NUCLEOTIDE SEQUENCE [LARGE SCALE GENOMIC DNA]</scope>
    <source>
        <strain evidence="3">cv. Pinot noir / PN40024</strain>
        <tissue evidence="2">Leaf</tissue>
    </source>
</reference>
<sequence length="103" mass="12056">MTSYVVLRMNNYRSQEDRWSSQAILDPTGRECFMVRMRVAKGFWKREGEAPSAVKIEDPITEAHEDPWPCLAVIIGRVLEKVVRTAKLKEPSNHQMSAWYFFH</sequence>
<dbReference type="Pfam" id="PF25335">
    <property type="entry name" value="GRDP_C"/>
    <property type="match status" value="1"/>
</dbReference>
<name>A0ABY9DGI9_VITVI</name>
<feature type="domain" description="GRPD C-terminal" evidence="1">
    <location>
        <begin position="24"/>
        <end position="102"/>
    </location>
</feature>